<evidence type="ECO:0008006" key="4">
    <source>
        <dbReference type="Google" id="ProtNLM"/>
    </source>
</evidence>
<evidence type="ECO:0000313" key="2">
    <source>
        <dbReference type="EMBL" id="MFD1541971.1"/>
    </source>
</evidence>
<evidence type="ECO:0000313" key="3">
    <source>
        <dbReference type="Proteomes" id="UP001597097"/>
    </source>
</evidence>
<dbReference type="EMBL" id="JBHUCM010000031">
    <property type="protein sequence ID" value="MFD1541971.1"/>
    <property type="molecule type" value="Genomic_DNA"/>
</dbReference>
<name>A0ABW4GGX6_9ACTN</name>
<comment type="caution">
    <text evidence="2">The sequence shown here is derived from an EMBL/GenBank/DDBJ whole genome shotgun (WGS) entry which is preliminary data.</text>
</comment>
<accession>A0ABW4GGX6</accession>
<feature type="transmembrane region" description="Helical" evidence="1">
    <location>
        <begin position="41"/>
        <end position="59"/>
    </location>
</feature>
<dbReference type="RefSeq" id="WP_219535453.1">
    <property type="nucleotide sequence ID" value="NZ_JAHKRM010000026.1"/>
</dbReference>
<organism evidence="2 3">
    <name type="scientific">Nonomuraea guangzhouensis</name>
    <dbReference type="NCBI Taxonomy" id="1291555"/>
    <lineage>
        <taxon>Bacteria</taxon>
        <taxon>Bacillati</taxon>
        <taxon>Actinomycetota</taxon>
        <taxon>Actinomycetes</taxon>
        <taxon>Streptosporangiales</taxon>
        <taxon>Streptosporangiaceae</taxon>
        <taxon>Nonomuraea</taxon>
    </lineage>
</organism>
<gene>
    <name evidence="2" type="ORF">ACFSJ0_33320</name>
</gene>
<keyword evidence="1" id="KW-0472">Membrane</keyword>
<proteinExistence type="predicted"/>
<reference evidence="3" key="1">
    <citation type="journal article" date="2019" name="Int. J. Syst. Evol. Microbiol.">
        <title>The Global Catalogue of Microorganisms (GCM) 10K type strain sequencing project: providing services to taxonomists for standard genome sequencing and annotation.</title>
        <authorList>
            <consortium name="The Broad Institute Genomics Platform"/>
            <consortium name="The Broad Institute Genome Sequencing Center for Infectious Disease"/>
            <person name="Wu L."/>
            <person name="Ma J."/>
        </authorList>
    </citation>
    <scope>NUCLEOTIDE SEQUENCE [LARGE SCALE GENOMIC DNA]</scope>
    <source>
        <strain evidence="3">CGMCC 1.15399</strain>
    </source>
</reference>
<keyword evidence="1" id="KW-0812">Transmembrane</keyword>
<keyword evidence="3" id="KW-1185">Reference proteome</keyword>
<dbReference type="Proteomes" id="UP001597097">
    <property type="component" value="Unassembled WGS sequence"/>
</dbReference>
<evidence type="ECO:0000256" key="1">
    <source>
        <dbReference type="SAM" id="Phobius"/>
    </source>
</evidence>
<keyword evidence="1" id="KW-1133">Transmembrane helix</keyword>
<protein>
    <recommendedName>
        <fullName evidence="4">DUF58 domain-containing protein</fullName>
    </recommendedName>
</protein>
<sequence>MDEFRMVRRFSLSAMARLLSPFALLMPICLVAKSLPGPQIALVFLVATMAVIATGVRLAKDRQLAADTVVRFSAQGVEMEDAYGSRVRLAWRHIEGIDVVDSRVPSPRTVIRADGTHIRTGTRKCVGVVGWGEYEVSPDAPGWLISHLDRLPVDPVTGLAKLGIPLGVVDPLWEHGPMGDQVRRHRPDLPHLAGVPGSVGVGVEE</sequence>